<protein>
    <submittedName>
        <fullName evidence="1">C4-dicarboxylate ABC transporter substrate-binding protein</fullName>
    </submittedName>
</protein>
<reference evidence="1" key="1">
    <citation type="submission" date="2019-11" db="EMBL/GenBank/DDBJ databases">
        <title>Microbial mats filling the niche in hypersaline microbial mats.</title>
        <authorList>
            <person name="Wong H.L."/>
            <person name="Macleod F.I."/>
            <person name="White R.A. III"/>
            <person name="Burns B.P."/>
        </authorList>
    </citation>
    <scope>NUCLEOTIDE SEQUENCE</scope>
    <source>
        <strain evidence="1">Rbin_158</strain>
    </source>
</reference>
<dbReference type="Pfam" id="PF16868">
    <property type="entry name" value="NMT1_3"/>
    <property type="match status" value="1"/>
</dbReference>
<name>A0A9D5JUH2_9BACT</name>
<dbReference type="SUPFAM" id="SSF53850">
    <property type="entry name" value="Periplasmic binding protein-like II"/>
    <property type="match status" value="1"/>
</dbReference>
<accession>A0A9D5JUH2</accession>
<evidence type="ECO:0000313" key="1">
    <source>
        <dbReference type="EMBL" id="MBD3324482.1"/>
    </source>
</evidence>
<feature type="non-terminal residue" evidence="1">
    <location>
        <position position="83"/>
    </location>
</feature>
<dbReference type="EMBL" id="WJJP01000242">
    <property type="protein sequence ID" value="MBD3324482.1"/>
    <property type="molecule type" value="Genomic_DNA"/>
</dbReference>
<gene>
    <name evidence="1" type="ORF">GF339_07845</name>
</gene>
<dbReference type="InterPro" id="IPR011852">
    <property type="entry name" value="TRAP_TAXI"/>
</dbReference>
<dbReference type="PANTHER" id="PTHR42941:SF1">
    <property type="entry name" value="SLL1037 PROTEIN"/>
    <property type="match status" value="1"/>
</dbReference>
<comment type="caution">
    <text evidence="1">The sequence shown here is derived from an EMBL/GenBank/DDBJ whole genome shotgun (WGS) entry which is preliminary data.</text>
</comment>
<dbReference type="Proteomes" id="UP000649604">
    <property type="component" value="Unassembled WGS sequence"/>
</dbReference>
<sequence>MFILSAMAVDMIQPTVAQGATKYVTIGTGGVTGVYYPTGGAIGRIVNKKRDEYGLRVTVESTGGSVFNVNAVMSGDLEFGIVQ</sequence>
<organism evidence="1 2">
    <name type="scientific">candidate division KSB3 bacterium</name>
    <dbReference type="NCBI Taxonomy" id="2044937"/>
    <lineage>
        <taxon>Bacteria</taxon>
        <taxon>candidate division KSB3</taxon>
    </lineage>
</organism>
<dbReference type="AlphaFoldDB" id="A0A9D5JUH2"/>
<dbReference type="PANTHER" id="PTHR42941">
    <property type="entry name" value="SLL1037 PROTEIN"/>
    <property type="match status" value="1"/>
</dbReference>
<dbReference type="Gene3D" id="3.40.190.10">
    <property type="entry name" value="Periplasmic binding protein-like II"/>
    <property type="match status" value="1"/>
</dbReference>
<evidence type="ECO:0000313" key="2">
    <source>
        <dbReference type="Proteomes" id="UP000649604"/>
    </source>
</evidence>
<proteinExistence type="predicted"/>